<dbReference type="PANTHER" id="PTHR11236:SF50">
    <property type="entry name" value="AMINODEOXYCHORISMATE SYNTHASE COMPONENT 1"/>
    <property type="match status" value="1"/>
</dbReference>
<keyword evidence="3" id="KW-1185">Reference proteome</keyword>
<dbReference type="PATRIC" id="fig|1189621.3.peg.1824"/>
<proteinExistence type="predicted"/>
<evidence type="ECO:0000259" key="1">
    <source>
        <dbReference type="Pfam" id="PF00425"/>
    </source>
</evidence>
<dbReference type="GO" id="GO:0046820">
    <property type="term" value="F:4-amino-4-deoxychorismate synthase activity"/>
    <property type="evidence" value="ECO:0007669"/>
    <property type="project" value="TreeGrafter"/>
</dbReference>
<protein>
    <submittedName>
        <fullName evidence="2">Chorismate binding domain-containing protein</fullName>
    </submittedName>
</protein>
<dbReference type="SUPFAM" id="SSF56322">
    <property type="entry name" value="ADC synthase"/>
    <property type="match status" value="1"/>
</dbReference>
<dbReference type="AlphaFoldDB" id="I5C4M9"/>
<dbReference type="Gene3D" id="3.60.120.10">
    <property type="entry name" value="Anthranilate synthase"/>
    <property type="match status" value="1"/>
</dbReference>
<accession>I5C4M9</accession>
<evidence type="ECO:0000313" key="3">
    <source>
        <dbReference type="Proteomes" id="UP000005551"/>
    </source>
</evidence>
<dbReference type="Proteomes" id="UP000005551">
    <property type="component" value="Unassembled WGS sequence"/>
</dbReference>
<dbReference type="RefSeq" id="WP_009054679.1">
    <property type="nucleotide sequence ID" value="NZ_AJYA01000018.1"/>
</dbReference>
<sequence>MQVAALTTEEEYQERVAAIHQLIREGMVYEMNFCMAYQVSGRLDPVDFYLRLAAQNPMPFGGFLQVGERFLACASPERFLKQADGELWAQPIKGTIRRGENPEEDAELRRQLAASEKERAENLMIVDLMRNDLAKLAVLGSVEVVERFGVYPFPRVNQMISTVKAKLAGEVGLEQLLAATFPMGSMTGAPKISTMEAIEELENFQRGWFSGTFGYWMPGGEVDMNVLIRSFIYDRAAEKGFFAVGSAITIDAVAAAEYAECQLKASGIRRVLAGE</sequence>
<organism evidence="2 3">
    <name type="scientific">Nitritalea halalkaliphila LW7</name>
    <dbReference type="NCBI Taxonomy" id="1189621"/>
    <lineage>
        <taxon>Bacteria</taxon>
        <taxon>Pseudomonadati</taxon>
        <taxon>Bacteroidota</taxon>
        <taxon>Cytophagia</taxon>
        <taxon>Cytophagales</taxon>
        <taxon>Cyclobacteriaceae</taxon>
        <taxon>Nitritalea</taxon>
    </lineage>
</organism>
<dbReference type="STRING" id="1189621.A3SI_08721"/>
<comment type="caution">
    <text evidence="2">The sequence shown here is derived from an EMBL/GenBank/DDBJ whole genome shotgun (WGS) entry which is preliminary data.</text>
</comment>
<dbReference type="InterPro" id="IPR015890">
    <property type="entry name" value="Chorismate_C"/>
</dbReference>
<dbReference type="PRINTS" id="PR00095">
    <property type="entry name" value="ANTSNTHASEI"/>
</dbReference>
<dbReference type="Pfam" id="PF00425">
    <property type="entry name" value="Chorismate_bind"/>
    <property type="match status" value="1"/>
</dbReference>
<dbReference type="PANTHER" id="PTHR11236">
    <property type="entry name" value="AMINOBENZOATE/ANTHRANILATE SYNTHASE"/>
    <property type="match status" value="1"/>
</dbReference>
<dbReference type="GO" id="GO:0000162">
    <property type="term" value="P:L-tryptophan biosynthetic process"/>
    <property type="evidence" value="ECO:0007669"/>
    <property type="project" value="TreeGrafter"/>
</dbReference>
<dbReference type="InterPro" id="IPR019999">
    <property type="entry name" value="Anth_synth_I-like"/>
</dbReference>
<name>I5C4M9_9BACT</name>
<dbReference type="EMBL" id="AJYA01000018">
    <property type="protein sequence ID" value="EIM76781.1"/>
    <property type="molecule type" value="Genomic_DNA"/>
</dbReference>
<dbReference type="OrthoDB" id="9803598at2"/>
<evidence type="ECO:0000313" key="2">
    <source>
        <dbReference type="EMBL" id="EIM76781.1"/>
    </source>
</evidence>
<dbReference type="InterPro" id="IPR005801">
    <property type="entry name" value="ADC_synthase"/>
</dbReference>
<gene>
    <name evidence="2" type="ORF">A3SI_08721</name>
</gene>
<reference evidence="2 3" key="1">
    <citation type="submission" date="2012-05" db="EMBL/GenBank/DDBJ databases">
        <title>Genome sequence of Nitritalea halalkaliphila LW7.</title>
        <authorList>
            <person name="Jangir P.K."/>
            <person name="Singh A."/>
            <person name="Shivaji S."/>
            <person name="Sharma R."/>
        </authorList>
    </citation>
    <scope>NUCLEOTIDE SEQUENCE [LARGE SCALE GENOMIC DNA]</scope>
    <source>
        <strain evidence="2 3">LW7</strain>
    </source>
</reference>
<feature type="domain" description="Chorismate-utilising enzyme C-terminal" evidence="1">
    <location>
        <begin position="9"/>
        <end position="264"/>
    </location>
</feature>